<comment type="caution">
    <text evidence="3">The sequence shown here is derived from an EMBL/GenBank/DDBJ whole genome shotgun (WGS) entry which is preliminary data.</text>
</comment>
<feature type="region of interest" description="Disordered" evidence="1">
    <location>
        <begin position="23"/>
        <end position="71"/>
    </location>
</feature>
<evidence type="ECO:0000256" key="2">
    <source>
        <dbReference type="SAM" id="SignalP"/>
    </source>
</evidence>
<feature type="chain" id="PRO_5042069719" evidence="2">
    <location>
        <begin position="19"/>
        <end position="224"/>
    </location>
</feature>
<feature type="compositionally biased region" description="Polar residues" evidence="1">
    <location>
        <begin position="34"/>
        <end position="71"/>
    </location>
</feature>
<proteinExistence type="predicted"/>
<sequence>MNHIILVSFFGLSGLSAAYQTHHPNYPRKEPTDSTRTSLSPTTVPGTTTLASTPNSAASPNPTGPFSSSCASELEKVKGAMPSRPAGLIRFSSSYYKTHPRTADDPSRECAWIADIPDDFNDVTFDFWNKTDEWRFERFDRVTERDKRKDITNYISCVNNNTATFPCEEAFWFYVLDTVMEVLEAPPDDSPGDESGAGEHSLSWAVGLPMAVIIVTFTGGLLGL</sequence>
<gene>
    <name evidence="3" type="ORF">DNG_05156</name>
</gene>
<evidence type="ECO:0000313" key="3">
    <source>
        <dbReference type="EMBL" id="SPO02483.1"/>
    </source>
</evidence>
<reference evidence="3" key="1">
    <citation type="submission" date="2018-03" db="EMBL/GenBank/DDBJ databases">
        <authorList>
            <person name="Guldener U."/>
        </authorList>
    </citation>
    <scope>NUCLEOTIDE SEQUENCE</scope>
</reference>
<keyword evidence="2" id="KW-0732">Signal</keyword>
<organism evidence="3 4">
    <name type="scientific">Cephalotrichum gorgonifer</name>
    <dbReference type="NCBI Taxonomy" id="2041049"/>
    <lineage>
        <taxon>Eukaryota</taxon>
        <taxon>Fungi</taxon>
        <taxon>Dikarya</taxon>
        <taxon>Ascomycota</taxon>
        <taxon>Pezizomycotina</taxon>
        <taxon>Sordariomycetes</taxon>
        <taxon>Hypocreomycetidae</taxon>
        <taxon>Microascales</taxon>
        <taxon>Microascaceae</taxon>
        <taxon>Cephalotrichum</taxon>
    </lineage>
</organism>
<dbReference type="AlphaFoldDB" id="A0AAE8MZX4"/>
<dbReference type="EMBL" id="ONZQ02000006">
    <property type="protein sequence ID" value="SPO02483.1"/>
    <property type="molecule type" value="Genomic_DNA"/>
</dbReference>
<accession>A0AAE8MZX4</accession>
<evidence type="ECO:0000256" key="1">
    <source>
        <dbReference type="SAM" id="MobiDB-lite"/>
    </source>
</evidence>
<protein>
    <submittedName>
        <fullName evidence="3">Uncharacterized protein</fullName>
    </submittedName>
</protein>
<name>A0AAE8MZX4_9PEZI</name>
<feature type="signal peptide" evidence="2">
    <location>
        <begin position="1"/>
        <end position="18"/>
    </location>
</feature>
<dbReference type="Proteomes" id="UP001187682">
    <property type="component" value="Unassembled WGS sequence"/>
</dbReference>
<keyword evidence="4" id="KW-1185">Reference proteome</keyword>
<evidence type="ECO:0000313" key="4">
    <source>
        <dbReference type="Proteomes" id="UP001187682"/>
    </source>
</evidence>